<evidence type="ECO:0000256" key="2">
    <source>
        <dbReference type="ARBA" id="ARBA00008622"/>
    </source>
</evidence>
<dbReference type="InterPro" id="IPR000516">
    <property type="entry name" value="Ni-dep_Hydgase_cyt-B"/>
</dbReference>
<comment type="similarity">
    <text evidence="2">Belongs to the HupC/HyaC/HydC family.</text>
</comment>
<comment type="subcellular location">
    <subcellularLocation>
        <location evidence="1">Cell membrane</location>
        <topology evidence="1">Multi-pass membrane protein</topology>
    </subcellularLocation>
</comment>
<keyword evidence="11 12" id="KW-0472">Membrane</keyword>
<keyword evidence="10" id="KW-0408">Iron</keyword>
<gene>
    <name evidence="14" type="ORF">AWB77_02599</name>
</gene>
<keyword evidence="15" id="KW-1185">Reference proteome</keyword>
<feature type="domain" description="Cytochrome b561 bacterial/Ni-hydrogenase" evidence="13">
    <location>
        <begin position="4"/>
        <end position="185"/>
    </location>
</feature>
<sequence length="194" mass="21839">MQVQPLWLRITHWLNALAVLIMVTSGWQIYNASPIFKPLTFPSAITLGGWLGGALQWHFAAMWLLVVNFIAYVAMNIVTGRLRRRMFPLSIKSIFTDAFAALRGKLGHDDLTHYNAVQKFAYLAVIVDIVIVIVSGLAVWKSVQFPMFRALMGGYDNARVVHFFGMSFLVAFFVVHVAMVALVPRSLVLMIRGR</sequence>
<keyword evidence="3" id="KW-0813">Transport</keyword>
<keyword evidence="7" id="KW-0479">Metal-binding</keyword>
<proteinExistence type="inferred from homology"/>
<dbReference type="Proteomes" id="UP000054903">
    <property type="component" value="Unassembled WGS sequence"/>
</dbReference>
<dbReference type="EMBL" id="FCNX02000006">
    <property type="protein sequence ID" value="SAK67250.1"/>
    <property type="molecule type" value="Genomic_DNA"/>
</dbReference>
<comment type="caution">
    <text evidence="14">The sequence shown here is derived from an EMBL/GenBank/DDBJ whole genome shotgun (WGS) entry which is preliminary data.</text>
</comment>
<feature type="transmembrane region" description="Helical" evidence="12">
    <location>
        <begin position="57"/>
        <end position="78"/>
    </location>
</feature>
<protein>
    <submittedName>
        <fullName evidence="14">Cytochrome B561</fullName>
    </submittedName>
</protein>
<keyword evidence="9 12" id="KW-1133">Transmembrane helix</keyword>
<feature type="transmembrane region" description="Helical" evidence="12">
    <location>
        <begin position="12"/>
        <end position="30"/>
    </location>
</feature>
<name>A0A158BBI3_9BURK</name>
<keyword evidence="4" id="KW-1003">Cell membrane</keyword>
<reference evidence="14" key="1">
    <citation type="submission" date="2016-01" db="EMBL/GenBank/DDBJ databases">
        <authorList>
            <person name="Peeters C."/>
        </authorList>
    </citation>
    <scope>NUCLEOTIDE SEQUENCE</scope>
    <source>
        <strain evidence="14">LMG 29320</strain>
    </source>
</reference>
<organism evidence="14 15">
    <name type="scientific">Caballeronia fortuita</name>
    <dbReference type="NCBI Taxonomy" id="1777138"/>
    <lineage>
        <taxon>Bacteria</taxon>
        <taxon>Pseudomonadati</taxon>
        <taxon>Pseudomonadota</taxon>
        <taxon>Betaproteobacteria</taxon>
        <taxon>Burkholderiales</taxon>
        <taxon>Burkholderiaceae</taxon>
        <taxon>Caballeronia</taxon>
    </lineage>
</organism>
<evidence type="ECO:0000256" key="3">
    <source>
        <dbReference type="ARBA" id="ARBA00022448"/>
    </source>
</evidence>
<dbReference type="GO" id="GO:0020037">
    <property type="term" value="F:heme binding"/>
    <property type="evidence" value="ECO:0007669"/>
    <property type="project" value="TreeGrafter"/>
</dbReference>
<evidence type="ECO:0000313" key="14">
    <source>
        <dbReference type="EMBL" id="SAK67250.1"/>
    </source>
</evidence>
<dbReference type="GO" id="GO:0005506">
    <property type="term" value="F:iron ion binding"/>
    <property type="evidence" value="ECO:0007669"/>
    <property type="project" value="InterPro"/>
</dbReference>
<evidence type="ECO:0000256" key="5">
    <source>
        <dbReference type="ARBA" id="ARBA00022617"/>
    </source>
</evidence>
<evidence type="ECO:0000256" key="11">
    <source>
        <dbReference type="ARBA" id="ARBA00023136"/>
    </source>
</evidence>
<dbReference type="InterPro" id="IPR011577">
    <property type="entry name" value="Cyt_b561_bac/Ni-Hgenase"/>
</dbReference>
<dbReference type="Pfam" id="PF01292">
    <property type="entry name" value="Ni_hydr_CYTB"/>
    <property type="match status" value="1"/>
</dbReference>
<evidence type="ECO:0000259" key="13">
    <source>
        <dbReference type="Pfam" id="PF01292"/>
    </source>
</evidence>
<dbReference type="PANTHER" id="PTHR30485">
    <property type="entry name" value="NI/FE-HYDROGENASE 1 B-TYPE CYTOCHROME SUBUNIT"/>
    <property type="match status" value="1"/>
</dbReference>
<evidence type="ECO:0000256" key="12">
    <source>
        <dbReference type="SAM" id="Phobius"/>
    </source>
</evidence>
<keyword evidence="5" id="KW-0349">Heme</keyword>
<feature type="transmembrane region" description="Helical" evidence="12">
    <location>
        <begin position="160"/>
        <end position="184"/>
    </location>
</feature>
<evidence type="ECO:0000256" key="6">
    <source>
        <dbReference type="ARBA" id="ARBA00022692"/>
    </source>
</evidence>
<keyword evidence="8" id="KW-0249">Electron transport</keyword>
<dbReference type="SUPFAM" id="SSF81342">
    <property type="entry name" value="Transmembrane di-heme cytochromes"/>
    <property type="match status" value="1"/>
</dbReference>
<accession>A0A158BBI3</accession>
<feature type="transmembrane region" description="Helical" evidence="12">
    <location>
        <begin position="120"/>
        <end position="140"/>
    </location>
</feature>
<dbReference type="PANTHER" id="PTHR30485:SF1">
    <property type="entry name" value="CYTOCHROME YDHU-RELATED"/>
    <property type="match status" value="1"/>
</dbReference>
<dbReference type="GO" id="GO:0022904">
    <property type="term" value="P:respiratory electron transport chain"/>
    <property type="evidence" value="ECO:0007669"/>
    <property type="project" value="InterPro"/>
</dbReference>
<evidence type="ECO:0000313" key="15">
    <source>
        <dbReference type="Proteomes" id="UP000054903"/>
    </source>
</evidence>
<evidence type="ECO:0000256" key="7">
    <source>
        <dbReference type="ARBA" id="ARBA00022723"/>
    </source>
</evidence>
<dbReference type="OrthoDB" id="197262at2"/>
<dbReference type="AlphaFoldDB" id="A0A158BBI3"/>
<evidence type="ECO:0000256" key="10">
    <source>
        <dbReference type="ARBA" id="ARBA00023004"/>
    </source>
</evidence>
<dbReference type="PRINTS" id="PR00161">
    <property type="entry name" value="NIHGNASECYTB"/>
</dbReference>
<dbReference type="InterPro" id="IPR016174">
    <property type="entry name" value="Di-haem_cyt_TM"/>
</dbReference>
<dbReference type="RefSeq" id="WP_061134827.1">
    <property type="nucleotide sequence ID" value="NZ_FCNX02000006.1"/>
</dbReference>
<evidence type="ECO:0000256" key="9">
    <source>
        <dbReference type="ARBA" id="ARBA00022989"/>
    </source>
</evidence>
<dbReference type="STRING" id="1777138.AWB77_02599"/>
<keyword evidence="6 12" id="KW-0812">Transmembrane</keyword>
<evidence type="ECO:0000256" key="4">
    <source>
        <dbReference type="ARBA" id="ARBA00022475"/>
    </source>
</evidence>
<evidence type="ECO:0000256" key="8">
    <source>
        <dbReference type="ARBA" id="ARBA00022982"/>
    </source>
</evidence>
<dbReference type="GO" id="GO:0009055">
    <property type="term" value="F:electron transfer activity"/>
    <property type="evidence" value="ECO:0007669"/>
    <property type="project" value="InterPro"/>
</dbReference>
<evidence type="ECO:0000256" key="1">
    <source>
        <dbReference type="ARBA" id="ARBA00004651"/>
    </source>
</evidence>
<dbReference type="GO" id="GO:0005886">
    <property type="term" value="C:plasma membrane"/>
    <property type="evidence" value="ECO:0007669"/>
    <property type="project" value="UniProtKB-SubCell"/>
</dbReference>
<dbReference type="InterPro" id="IPR051542">
    <property type="entry name" value="Hydrogenase_cytochrome"/>
</dbReference>
<dbReference type="Gene3D" id="1.20.950.20">
    <property type="entry name" value="Transmembrane di-heme cytochromes, Chain C"/>
    <property type="match status" value="1"/>
</dbReference>